<dbReference type="EMBL" id="CP048739">
    <property type="protein sequence ID" value="QIB74164.1"/>
    <property type="molecule type" value="Genomic_DNA"/>
</dbReference>
<dbReference type="InterPro" id="IPR005182">
    <property type="entry name" value="YdbS-like_PH"/>
</dbReference>
<dbReference type="Proteomes" id="UP000465846">
    <property type="component" value="Chromosome"/>
</dbReference>
<evidence type="ECO:0000313" key="3">
    <source>
        <dbReference type="Proteomes" id="UP000465846"/>
    </source>
</evidence>
<dbReference type="GeneID" id="44079247"/>
<sequence>MSNPDWITLDDGETVEWTGSPRLVSVFAQLLVAALVVVGSVVLPVVTRLPLIAIGPGVLLALLITVASVYPIYTTAFLVTDRAVYTKRGRRSRRVTTLELDRVQDVSYSQSAVGGVLGYGTVTVEIAGGGNVSLSAVGDPKAVADLVGRLTRGTDDTIPGSVEQWRAVRDELRGIRSALESSR</sequence>
<dbReference type="AlphaFoldDB" id="A0A6C0UFD1"/>
<evidence type="ECO:0000259" key="1">
    <source>
        <dbReference type="Pfam" id="PF03703"/>
    </source>
</evidence>
<feature type="domain" description="YdbS-like PH" evidence="1">
    <location>
        <begin position="73"/>
        <end position="143"/>
    </location>
</feature>
<accession>A0A6C0UFD1</accession>
<dbReference type="Pfam" id="PF03703">
    <property type="entry name" value="bPH_2"/>
    <property type="match status" value="1"/>
</dbReference>
<organism evidence="2 3">
    <name type="scientific">Halogeometricum borinquense</name>
    <dbReference type="NCBI Taxonomy" id="60847"/>
    <lineage>
        <taxon>Archaea</taxon>
        <taxon>Methanobacteriati</taxon>
        <taxon>Methanobacteriota</taxon>
        <taxon>Stenosarchaea group</taxon>
        <taxon>Halobacteria</taxon>
        <taxon>Halobacteriales</taxon>
        <taxon>Haloferacaceae</taxon>
        <taxon>Halogeometricum</taxon>
    </lineage>
</organism>
<evidence type="ECO:0000313" key="2">
    <source>
        <dbReference type="EMBL" id="QIB74164.1"/>
    </source>
</evidence>
<proteinExistence type="predicted"/>
<name>A0A6C0UFD1_9EURY</name>
<reference evidence="2 3" key="1">
    <citation type="submission" date="2020-02" db="EMBL/GenBank/DDBJ databases">
        <title>Whole genome sequence of Halogeometricum borinquense strain wsp4.</title>
        <authorList>
            <person name="Verma D.K."/>
            <person name="Gopal K."/>
            <person name="Prasad E.S."/>
        </authorList>
    </citation>
    <scope>NUCLEOTIDE SEQUENCE [LARGE SCALE GENOMIC DNA]</scope>
    <source>
        <strain evidence="3">wsp4</strain>
    </source>
</reference>
<protein>
    <submittedName>
        <fullName evidence="2">PH domain-containing protein</fullName>
    </submittedName>
</protein>
<dbReference type="PANTHER" id="PTHR37938:SF1">
    <property type="entry name" value="BLL0215 PROTEIN"/>
    <property type="match status" value="1"/>
</dbReference>
<dbReference type="RefSeq" id="WP_163486115.1">
    <property type="nucleotide sequence ID" value="NZ_CP048739.1"/>
</dbReference>
<dbReference type="PANTHER" id="PTHR37938">
    <property type="entry name" value="BLL0215 PROTEIN"/>
    <property type="match status" value="1"/>
</dbReference>
<gene>
    <name evidence="2" type="ORF">G3I44_07560</name>
</gene>